<dbReference type="AlphaFoldDB" id="A0A4C1VI17"/>
<dbReference type="Proteomes" id="UP000299102">
    <property type="component" value="Unassembled WGS sequence"/>
</dbReference>
<organism evidence="1 2">
    <name type="scientific">Eumeta variegata</name>
    <name type="common">Bagworm moth</name>
    <name type="synonym">Eumeta japonica</name>
    <dbReference type="NCBI Taxonomy" id="151549"/>
    <lineage>
        <taxon>Eukaryota</taxon>
        <taxon>Metazoa</taxon>
        <taxon>Ecdysozoa</taxon>
        <taxon>Arthropoda</taxon>
        <taxon>Hexapoda</taxon>
        <taxon>Insecta</taxon>
        <taxon>Pterygota</taxon>
        <taxon>Neoptera</taxon>
        <taxon>Endopterygota</taxon>
        <taxon>Lepidoptera</taxon>
        <taxon>Glossata</taxon>
        <taxon>Ditrysia</taxon>
        <taxon>Tineoidea</taxon>
        <taxon>Psychidae</taxon>
        <taxon>Oiketicinae</taxon>
        <taxon>Eumeta</taxon>
    </lineage>
</organism>
<proteinExistence type="predicted"/>
<protein>
    <submittedName>
        <fullName evidence="1">Uncharacterized protein</fullName>
    </submittedName>
</protein>
<accession>A0A4C1VI17</accession>
<gene>
    <name evidence="1" type="ORF">EVAR_18108_1</name>
</gene>
<name>A0A4C1VI17_EUMVA</name>
<evidence type="ECO:0000313" key="2">
    <source>
        <dbReference type="Proteomes" id="UP000299102"/>
    </source>
</evidence>
<evidence type="ECO:0000313" key="1">
    <source>
        <dbReference type="EMBL" id="GBP38229.1"/>
    </source>
</evidence>
<comment type="caution">
    <text evidence="1">The sequence shown here is derived from an EMBL/GenBank/DDBJ whole genome shotgun (WGS) entry which is preliminary data.</text>
</comment>
<dbReference type="EMBL" id="BGZK01000345">
    <property type="protein sequence ID" value="GBP38229.1"/>
    <property type="molecule type" value="Genomic_DNA"/>
</dbReference>
<reference evidence="1 2" key="1">
    <citation type="journal article" date="2019" name="Commun. Biol.">
        <title>The bagworm genome reveals a unique fibroin gene that provides high tensile strength.</title>
        <authorList>
            <person name="Kono N."/>
            <person name="Nakamura H."/>
            <person name="Ohtoshi R."/>
            <person name="Tomita M."/>
            <person name="Numata K."/>
            <person name="Arakawa K."/>
        </authorList>
    </citation>
    <scope>NUCLEOTIDE SEQUENCE [LARGE SCALE GENOMIC DNA]</scope>
</reference>
<keyword evidence="2" id="KW-1185">Reference proteome</keyword>
<sequence length="158" mass="17873">MYCPPDPRSFSVLRAGAVSQGRLTKRHRYGDEFTCLTRYELTNLPTILCESGLGDFRLHILARCGVRGTLVSKTSAAGGLTYVYVKWRQCETVYGLKLKRPNFLLKAPTLTRQRSCLRQQRSARRAGPSSLYLLASWPAPHHFVSGKITSSRRDRLDL</sequence>